<evidence type="ECO:0000313" key="2">
    <source>
        <dbReference type="Proteomes" id="UP000270094"/>
    </source>
</evidence>
<reference evidence="1 2" key="1">
    <citation type="submission" date="2018-11" db="EMBL/GenBank/DDBJ databases">
        <authorList>
            <consortium name="Pathogen Informatics"/>
        </authorList>
    </citation>
    <scope>NUCLEOTIDE SEQUENCE [LARGE SCALE GENOMIC DNA]</scope>
</reference>
<sequence length="113" mass="12573">MITFKDIFGESVAESLWKFLSDSRPDDAKLSFQEFSRHAASLMGTSTDVYVVVFQPLLHLIRVCSEAAGAGAVSGDEQFLANLAKEMVSIFTEENTGKFYVVSFKTIFLKFCL</sequence>
<proteinExistence type="predicted"/>
<organism evidence="1 2">
    <name type="scientific">Strongylus vulgaris</name>
    <name type="common">Blood worm</name>
    <dbReference type="NCBI Taxonomy" id="40348"/>
    <lineage>
        <taxon>Eukaryota</taxon>
        <taxon>Metazoa</taxon>
        <taxon>Ecdysozoa</taxon>
        <taxon>Nematoda</taxon>
        <taxon>Chromadorea</taxon>
        <taxon>Rhabditida</taxon>
        <taxon>Rhabditina</taxon>
        <taxon>Rhabditomorpha</taxon>
        <taxon>Strongyloidea</taxon>
        <taxon>Strongylidae</taxon>
        <taxon>Strongylus</taxon>
    </lineage>
</organism>
<evidence type="ECO:0008006" key="3">
    <source>
        <dbReference type="Google" id="ProtNLM"/>
    </source>
</evidence>
<accession>A0A3P7LYV4</accession>
<gene>
    <name evidence="1" type="ORF">SVUK_LOCUS19306</name>
</gene>
<dbReference type="OrthoDB" id="289228at2759"/>
<keyword evidence="2" id="KW-1185">Reference proteome</keyword>
<name>A0A3P7LYV4_STRVU</name>
<dbReference type="Proteomes" id="UP000270094">
    <property type="component" value="Unassembled WGS sequence"/>
</dbReference>
<dbReference type="AlphaFoldDB" id="A0A3P7LYV4"/>
<dbReference type="EMBL" id="UYYB01129207">
    <property type="protein sequence ID" value="VDM84308.1"/>
    <property type="molecule type" value="Genomic_DNA"/>
</dbReference>
<evidence type="ECO:0000313" key="1">
    <source>
        <dbReference type="EMBL" id="VDM84308.1"/>
    </source>
</evidence>
<protein>
    <recommendedName>
        <fullName evidence="3">EF-hand domain-containing protein</fullName>
    </recommendedName>
</protein>